<feature type="transmembrane region" description="Helical" evidence="12">
    <location>
        <begin position="325"/>
        <end position="344"/>
    </location>
</feature>
<dbReference type="Gene3D" id="1.20.1070.10">
    <property type="entry name" value="Rhodopsin 7-helix transmembrane proteins"/>
    <property type="match status" value="1"/>
</dbReference>
<proteinExistence type="inferred from homology"/>
<keyword evidence="3 12" id="KW-0716">Sensory transduction</keyword>
<dbReference type="InterPro" id="IPR017452">
    <property type="entry name" value="GPCR_Rhodpsn_7TM"/>
</dbReference>
<keyword evidence="5 12" id="KW-0552">Olfaction</keyword>
<reference evidence="14" key="1">
    <citation type="submission" date="2025-08" db="UniProtKB">
        <authorList>
            <consortium name="Ensembl"/>
        </authorList>
    </citation>
    <scope>IDENTIFICATION</scope>
</reference>
<dbReference type="PRINTS" id="PR00245">
    <property type="entry name" value="OLFACTORYR"/>
</dbReference>
<evidence type="ECO:0000256" key="10">
    <source>
        <dbReference type="ARBA" id="ARBA00023224"/>
    </source>
</evidence>
<keyword evidence="15" id="KW-1185">Reference proteome</keyword>
<dbReference type="AlphaFoldDB" id="A0A8D2IR46"/>
<evidence type="ECO:0000256" key="6">
    <source>
        <dbReference type="ARBA" id="ARBA00022989"/>
    </source>
</evidence>
<evidence type="ECO:0000256" key="1">
    <source>
        <dbReference type="ARBA" id="ARBA00004651"/>
    </source>
</evidence>
<evidence type="ECO:0000256" key="9">
    <source>
        <dbReference type="ARBA" id="ARBA00023170"/>
    </source>
</evidence>
<dbReference type="Ensembl" id="ENSVKKT00000000873.1">
    <property type="protein sequence ID" value="ENSVKKP00000000841.1"/>
    <property type="gene ID" value="ENSVKKG00000000716.1"/>
</dbReference>
<organism evidence="14 15">
    <name type="scientific">Varanus komodoensis</name>
    <name type="common">Komodo dragon</name>
    <dbReference type="NCBI Taxonomy" id="61221"/>
    <lineage>
        <taxon>Eukaryota</taxon>
        <taxon>Metazoa</taxon>
        <taxon>Chordata</taxon>
        <taxon>Craniata</taxon>
        <taxon>Vertebrata</taxon>
        <taxon>Euteleostomi</taxon>
        <taxon>Lepidosauria</taxon>
        <taxon>Squamata</taxon>
        <taxon>Bifurcata</taxon>
        <taxon>Unidentata</taxon>
        <taxon>Episquamata</taxon>
        <taxon>Toxicofera</taxon>
        <taxon>Anguimorpha</taxon>
        <taxon>Paleoanguimorpha</taxon>
        <taxon>Varanoidea</taxon>
        <taxon>Varanidae</taxon>
        <taxon>Varanus</taxon>
    </lineage>
</organism>
<evidence type="ECO:0000256" key="2">
    <source>
        <dbReference type="ARBA" id="ARBA00022475"/>
    </source>
</evidence>
<keyword evidence="7 11" id="KW-0297">G-protein coupled receptor</keyword>
<feature type="transmembrane region" description="Helical" evidence="12">
    <location>
        <begin position="77"/>
        <end position="102"/>
    </location>
</feature>
<evidence type="ECO:0000313" key="14">
    <source>
        <dbReference type="Ensembl" id="ENSVKKP00000000841.1"/>
    </source>
</evidence>
<dbReference type="PRINTS" id="PR00237">
    <property type="entry name" value="GPCRRHODOPSN"/>
</dbReference>
<dbReference type="InterPro" id="IPR000725">
    <property type="entry name" value="Olfact_rcpt"/>
</dbReference>
<evidence type="ECO:0000256" key="5">
    <source>
        <dbReference type="ARBA" id="ARBA00022725"/>
    </source>
</evidence>
<dbReference type="OMA" id="CTTQMYI"/>
<evidence type="ECO:0000256" key="11">
    <source>
        <dbReference type="RuleBase" id="RU000688"/>
    </source>
</evidence>
<feature type="transmembrane region" description="Helical" evidence="12">
    <location>
        <begin position="204"/>
        <end position="230"/>
    </location>
</feature>
<feature type="transmembrane region" description="Helical" evidence="12">
    <location>
        <begin position="114"/>
        <end position="139"/>
    </location>
</feature>
<evidence type="ECO:0000259" key="13">
    <source>
        <dbReference type="PROSITE" id="PS50262"/>
    </source>
</evidence>
<sequence>MIPQPTPPDDLFQRFHVESKANCLSLYISKKGSPHSTEYHFLSLSFCGDKARMGAENLTTDTAFILAGLTSHRKTQVLLFAVFLTIYLLTILGNLVIIILVLTDSHLHTPMYFFLTHLSGLEICYVTSTLPQMLAHLLAGNGTISFTRCMVQMYIALSLGCTECILLGAMAYDRYLAICSPLMYAAAMGRWHQIQLASASWSGGFLVALINVTCTFCLPFCGSNHINHFFCELPVVLKHTCPSTRFTEPIIFVTSTLILVGPLSVILTSYGLILHSVLQMRSSTGRRKAFSTCASHLAVVTLFYGAGIFAYMGPQSSSDSDRDKHIAVFYIVVTPLLNPIIYTLRNKDIHRAVGRVLQRPHME</sequence>
<feature type="transmembrane region" description="Helical" evidence="12">
    <location>
        <begin position="294"/>
        <end position="313"/>
    </location>
</feature>
<keyword evidence="4 11" id="KW-0812">Transmembrane</keyword>
<dbReference type="GO" id="GO:0004984">
    <property type="term" value="F:olfactory receptor activity"/>
    <property type="evidence" value="ECO:0007669"/>
    <property type="project" value="InterPro"/>
</dbReference>
<feature type="domain" description="G-protein coupled receptors family 1 profile" evidence="13">
    <location>
        <begin position="93"/>
        <end position="342"/>
    </location>
</feature>
<dbReference type="CDD" id="cd15424">
    <property type="entry name" value="7tmA_OR2_unk"/>
    <property type="match status" value="1"/>
</dbReference>
<keyword evidence="10 11" id="KW-0807">Transducer</keyword>
<evidence type="ECO:0000256" key="3">
    <source>
        <dbReference type="ARBA" id="ARBA00022606"/>
    </source>
</evidence>
<dbReference type="PANTHER" id="PTHR26453">
    <property type="entry name" value="OLFACTORY RECEPTOR"/>
    <property type="match status" value="1"/>
</dbReference>
<dbReference type="GO" id="GO:0004930">
    <property type="term" value="F:G protein-coupled receptor activity"/>
    <property type="evidence" value="ECO:0007669"/>
    <property type="project" value="UniProtKB-KW"/>
</dbReference>
<reference evidence="14" key="2">
    <citation type="submission" date="2025-09" db="UniProtKB">
        <authorList>
            <consortium name="Ensembl"/>
        </authorList>
    </citation>
    <scope>IDENTIFICATION</scope>
</reference>
<dbReference type="PROSITE" id="PS50262">
    <property type="entry name" value="G_PROTEIN_RECEP_F1_2"/>
    <property type="match status" value="1"/>
</dbReference>
<keyword evidence="2 12" id="KW-1003">Cell membrane</keyword>
<evidence type="ECO:0000256" key="7">
    <source>
        <dbReference type="ARBA" id="ARBA00023040"/>
    </source>
</evidence>
<feature type="transmembrane region" description="Helical" evidence="12">
    <location>
        <begin position="151"/>
        <end position="169"/>
    </location>
</feature>
<evidence type="ECO:0000256" key="8">
    <source>
        <dbReference type="ARBA" id="ARBA00023136"/>
    </source>
</evidence>
<accession>A0A8D2IR46</accession>
<comment type="subcellular location">
    <subcellularLocation>
        <location evidence="1 12">Cell membrane</location>
        <topology evidence="1 12">Multi-pass membrane protein</topology>
    </subcellularLocation>
</comment>
<evidence type="ECO:0000256" key="12">
    <source>
        <dbReference type="RuleBase" id="RU363047"/>
    </source>
</evidence>
<evidence type="ECO:0000256" key="4">
    <source>
        <dbReference type="ARBA" id="ARBA00022692"/>
    </source>
</evidence>
<dbReference type="FunFam" id="1.20.1070.10:FF:000005">
    <property type="entry name" value="Olfactory receptor"/>
    <property type="match status" value="1"/>
</dbReference>
<dbReference type="Proteomes" id="UP000694545">
    <property type="component" value="Unplaced"/>
</dbReference>
<feature type="transmembrane region" description="Helical" evidence="12">
    <location>
        <begin position="250"/>
        <end position="273"/>
    </location>
</feature>
<comment type="similarity">
    <text evidence="11">Belongs to the G-protein coupled receptor 1 family.</text>
</comment>
<keyword evidence="9 11" id="KW-0675">Receptor</keyword>
<dbReference type="InterPro" id="IPR000276">
    <property type="entry name" value="GPCR_Rhodpsn"/>
</dbReference>
<dbReference type="PROSITE" id="PS00237">
    <property type="entry name" value="G_PROTEIN_RECEP_F1_1"/>
    <property type="match status" value="1"/>
</dbReference>
<evidence type="ECO:0000313" key="15">
    <source>
        <dbReference type="Proteomes" id="UP000694545"/>
    </source>
</evidence>
<dbReference type="SUPFAM" id="SSF81321">
    <property type="entry name" value="Family A G protein-coupled receptor-like"/>
    <property type="match status" value="1"/>
</dbReference>
<keyword evidence="8 12" id="KW-0472">Membrane</keyword>
<name>A0A8D2IR46_VARKO</name>
<dbReference type="GO" id="GO:0005886">
    <property type="term" value="C:plasma membrane"/>
    <property type="evidence" value="ECO:0007669"/>
    <property type="project" value="UniProtKB-SubCell"/>
</dbReference>
<dbReference type="Pfam" id="PF13853">
    <property type="entry name" value="7tm_4"/>
    <property type="match status" value="1"/>
</dbReference>
<protein>
    <recommendedName>
        <fullName evidence="12">Olfactory receptor</fullName>
    </recommendedName>
</protein>
<keyword evidence="6 12" id="KW-1133">Transmembrane helix</keyword>